<protein>
    <submittedName>
        <fullName evidence="1">Uncharacterized protein</fullName>
    </submittedName>
</protein>
<accession>A0A0A9GI38</accession>
<dbReference type="AlphaFoldDB" id="A0A0A9GI38"/>
<organism evidence="1">
    <name type="scientific">Arundo donax</name>
    <name type="common">Giant reed</name>
    <name type="synonym">Donax arundinaceus</name>
    <dbReference type="NCBI Taxonomy" id="35708"/>
    <lineage>
        <taxon>Eukaryota</taxon>
        <taxon>Viridiplantae</taxon>
        <taxon>Streptophyta</taxon>
        <taxon>Embryophyta</taxon>
        <taxon>Tracheophyta</taxon>
        <taxon>Spermatophyta</taxon>
        <taxon>Magnoliopsida</taxon>
        <taxon>Liliopsida</taxon>
        <taxon>Poales</taxon>
        <taxon>Poaceae</taxon>
        <taxon>PACMAD clade</taxon>
        <taxon>Arundinoideae</taxon>
        <taxon>Arundineae</taxon>
        <taxon>Arundo</taxon>
    </lineage>
</organism>
<sequence length="44" mass="5212">MLASKFTKFQHLGSKLLYFYPVDPIQNNSQNNRRTCSCHWHSNV</sequence>
<dbReference type="EMBL" id="GBRH01173784">
    <property type="protein sequence ID" value="JAE24112.1"/>
    <property type="molecule type" value="Transcribed_RNA"/>
</dbReference>
<reference evidence="1" key="2">
    <citation type="journal article" date="2015" name="Data Brief">
        <title>Shoot transcriptome of the giant reed, Arundo donax.</title>
        <authorList>
            <person name="Barrero R.A."/>
            <person name="Guerrero F.D."/>
            <person name="Moolhuijzen P."/>
            <person name="Goolsby J.A."/>
            <person name="Tidwell J."/>
            <person name="Bellgard S.E."/>
            <person name="Bellgard M.I."/>
        </authorList>
    </citation>
    <scope>NUCLEOTIDE SEQUENCE</scope>
    <source>
        <tissue evidence="1">Shoot tissue taken approximately 20 cm above the soil surface</tissue>
    </source>
</reference>
<reference evidence="1" key="1">
    <citation type="submission" date="2014-09" db="EMBL/GenBank/DDBJ databases">
        <authorList>
            <person name="Magalhaes I.L.F."/>
            <person name="Oliveira U."/>
            <person name="Santos F.R."/>
            <person name="Vidigal T.H.D.A."/>
            <person name="Brescovit A.D."/>
            <person name="Santos A.J."/>
        </authorList>
    </citation>
    <scope>NUCLEOTIDE SEQUENCE</scope>
    <source>
        <tissue evidence="1">Shoot tissue taken approximately 20 cm above the soil surface</tissue>
    </source>
</reference>
<proteinExistence type="predicted"/>
<name>A0A0A9GI38_ARUDO</name>
<evidence type="ECO:0000313" key="1">
    <source>
        <dbReference type="EMBL" id="JAE24112.1"/>
    </source>
</evidence>